<feature type="signal peptide" evidence="1">
    <location>
        <begin position="1"/>
        <end position="25"/>
    </location>
</feature>
<keyword evidence="1" id="KW-0732">Signal</keyword>
<evidence type="ECO:0000313" key="4">
    <source>
        <dbReference type="Proteomes" id="UP001172778"/>
    </source>
</evidence>
<gene>
    <name evidence="3" type="ORF">PZA18_06060</name>
</gene>
<name>A0ABT7DWR5_9NEIS</name>
<dbReference type="RefSeq" id="WP_284099908.1">
    <property type="nucleotide sequence ID" value="NZ_JARRAF010000005.1"/>
</dbReference>
<dbReference type="InterPro" id="IPR016088">
    <property type="entry name" value="Chalcone_isomerase_3-sand"/>
</dbReference>
<dbReference type="SUPFAM" id="SSF54626">
    <property type="entry name" value="Chalcone isomerase"/>
    <property type="match status" value="1"/>
</dbReference>
<comment type="caution">
    <text evidence="3">The sequence shown here is derived from an EMBL/GenBank/DDBJ whole genome shotgun (WGS) entry which is preliminary data.</text>
</comment>
<dbReference type="GO" id="GO:0016853">
    <property type="term" value="F:isomerase activity"/>
    <property type="evidence" value="ECO:0007669"/>
    <property type="project" value="UniProtKB-KW"/>
</dbReference>
<dbReference type="InterPro" id="IPR036298">
    <property type="entry name" value="Chalcone_isomerase_sf"/>
</dbReference>
<sequence length="196" mass="21395">MNIVNILKKAAIITGSVFAISSASAALEVSGINVDESTKIGNTELKLNGAGIRYKGFFKVYVAAIYAGDKKTSTEEVLALPGPKRVVLTMLREVNADTMSQGLIDGINNNTSNDEKLKFFNQMLEIGKIFGSVRKLKEKDTITVDWNGHATLVQINNKPVNVDLPEQAFYNSILKIWLGERPADPTLKRALLGGKQ</sequence>
<dbReference type="EMBL" id="JARRAF010000005">
    <property type="protein sequence ID" value="MDK2123610.1"/>
    <property type="molecule type" value="Genomic_DNA"/>
</dbReference>
<organism evidence="3 4">
    <name type="scientific">Parachitinimonas caeni</name>
    <dbReference type="NCBI Taxonomy" id="3031301"/>
    <lineage>
        <taxon>Bacteria</taxon>
        <taxon>Pseudomonadati</taxon>
        <taxon>Pseudomonadota</taxon>
        <taxon>Betaproteobacteria</taxon>
        <taxon>Neisseriales</taxon>
        <taxon>Chitinibacteraceae</taxon>
        <taxon>Parachitinimonas</taxon>
    </lineage>
</organism>
<feature type="chain" id="PRO_5045172453" evidence="1">
    <location>
        <begin position="26"/>
        <end position="196"/>
    </location>
</feature>
<evidence type="ECO:0000256" key="1">
    <source>
        <dbReference type="SAM" id="SignalP"/>
    </source>
</evidence>
<dbReference type="Gene3D" id="3.50.70.10">
    <property type="match status" value="1"/>
</dbReference>
<dbReference type="InterPro" id="IPR016087">
    <property type="entry name" value="Chalcone_isomerase"/>
</dbReference>
<proteinExistence type="predicted"/>
<dbReference type="Proteomes" id="UP001172778">
    <property type="component" value="Unassembled WGS sequence"/>
</dbReference>
<dbReference type="Pfam" id="PF16036">
    <property type="entry name" value="Chalcone_3"/>
    <property type="match status" value="1"/>
</dbReference>
<reference evidence="3" key="1">
    <citation type="submission" date="2023-03" db="EMBL/GenBank/DDBJ databases">
        <title>Chitinimonas shenzhenensis gen. nov., sp. nov., a novel member of family Burkholderiaceae isolated from activated sludge collected in Shen Zhen, China.</title>
        <authorList>
            <person name="Wang X."/>
        </authorList>
    </citation>
    <scope>NUCLEOTIDE SEQUENCE</scope>
    <source>
        <strain evidence="3">DQS-5</strain>
    </source>
</reference>
<evidence type="ECO:0000259" key="2">
    <source>
        <dbReference type="Pfam" id="PF16036"/>
    </source>
</evidence>
<feature type="domain" description="Chalcone isomerase" evidence="2">
    <location>
        <begin position="26"/>
        <end position="193"/>
    </location>
</feature>
<protein>
    <submittedName>
        <fullName evidence="3">Chalcone isomerase family protein</fullName>
    </submittedName>
</protein>
<keyword evidence="3" id="KW-0413">Isomerase</keyword>
<evidence type="ECO:0000313" key="3">
    <source>
        <dbReference type="EMBL" id="MDK2123610.1"/>
    </source>
</evidence>
<accession>A0ABT7DWR5</accession>
<keyword evidence="4" id="KW-1185">Reference proteome</keyword>